<reference evidence="9" key="2">
    <citation type="submission" date="2020-09" db="EMBL/GenBank/DDBJ databases">
        <authorList>
            <person name="Sun Q."/>
            <person name="Kim S."/>
        </authorList>
    </citation>
    <scope>NUCLEOTIDE SEQUENCE</scope>
    <source>
        <strain evidence="9">KCTC 42731</strain>
    </source>
</reference>
<evidence type="ECO:0000313" key="9">
    <source>
        <dbReference type="EMBL" id="GHG04756.1"/>
    </source>
</evidence>
<keyword evidence="10" id="KW-1185">Reference proteome</keyword>
<keyword evidence="7" id="KW-0653">Protein transport</keyword>
<evidence type="ECO:0000256" key="2">
    <source>
        <dbReference type="ARBA" id="ARBA00005811"/>
    </source>
</evidence>
<comment type="caution">
    <text evidence="9">The sequence shown here is derived from an EMBL/GenBank/DDBJ whole genome shotgun (WGS) entry which is preliminary data.</text>
</comment>
<protein>
    <recommendedName>
        <fullName evidence="11">Biopolymer transporter ExbD</fullName>
    </recommendedName>
</protein>
<dbReference type="GO" id="GO:0005886">
    <property type="term" value="C:plasma membrane"/>
    <property type="evidence" value="ECO:0007669"/>
    <property type="project" value="UniProtKB-SubCell"/>
</dbReference>
<name>A0A919BR20_9GAMM</name>
<evidence type="ECO:0000256" key="5">
    <source>
        <dbReference type="ARBA" id="ARBA00022989"/>
    </source>
</evidence>
<feature type="transmembrane region" description="Helical" evidence="8">
    <location>
        <begin position="12"/>
        <end position="31"/>
    </location>
</feature>
<keyword evidence="5 8" id="KW-1133">Transmembrane helix</keyword>
<dbReference type="GO" id="GO:0022857">
    <property type="term" value="F:transmembrane transporter activity"/>
    <property type="evidence" value="ECO:0007669"/>
    <property type="project" value="InterPro"/>
</dbReference>
<organism evidence="9 10">
    <name type="scientific">Thalassotalea marina</name>
    <dbReference type="NCBI Taxonomy" id="1673741"/>
    <lineage>
        <taxon>Bacteria</taxon>
        <taxon>Pseudomonadati</taxon>
        <taxon>Pseudomonadota</taxon>
        <taxon>Gammaproteobacteria</taxon>
        <taxon>Alteromonadales</taxon>
        <taxon>Colwelliaceae</taxon>
        <taxon>Thalassotalea</taxon>
    </lineage>
</organism>
<keyword evidence="7" id="KW-0813">Transport</keyword>
<sequence>MPEFNEPNMTPLVDVMLVLIIILLLASPLLLSSVKMDVDTTKNQPTIEPSVAELVLLNDNEVIWQGTKIPTSSLKTQLQVIHQ</sequence>
<evidence type="ECO:0000256" key="1">
    <source>
        <dbReference type="ARBA" id="ARBA00004162"/>
    </source>
</evidence>
<dbReference type="Proteomes" id="UP000623842">
    <property type="component" value="Unassembled WGS sequence"/>
</dbReference>
<keyword evidence="3" id="KW-1003">Cell membrane</keyword>
<evidence type="ECO:0008006" key="11">
    <source>
        <dbReference type="Google" id="ProtNLM"/>
    </source>
</evidence>
<proteinExistence type="inferred from homology"/>
<dbReference type="GO" id="GO:0015031">
    <property type="term" value="P:protein transport"/>
    <property type="evidence" value="ECO:0007669"/>
    <property type="project" value="UniProtKB-KW"/>
</dbReference>
<comment type="similarity">
    <text evidence="2 7">Belongs to the ExbD/TolR family.</text>
</comment>
<gene>
    <name evidence="9" type="ORF">GCM10017161_37960</name>
</gene>
<dbReference type="InterPro" id="IPR003400">
    <property type="entry name" value="ExbD"/>
</dbReference>
<accession>A0A919BR20</accession>
<dbReference type="EMBL" id="BNCK01000010">
    <property type="protein sequence ID" value="GHG04756.1"/>
    <property type="molecule type" value="Genomic_DNA"/>
</dbReference>
<reference evidence="9" key="1">
    <citation type="journal article" date="2014" name="Int. J. Syst. Evol. Microbiol.">
        <title>Complete genome sequence of Corynebacterium casei LMG S-19264T (=DSM 44701T), isolated from a smear-ripened cheese.</title>
        <authorList>
            <consortium name="US DOE Joint Genome Institute (JGI-PGF)"/>
            <person name="Walter F."/>
            <person name="Albersmeier A."/>
            <person name="Kalinowski J."/>
            <person name="Ruckert C."/>
        </authorList>
    </citation>
    <scope>NUCLEOTIDE SEQUENCE</scope>
    <source>
        <strain evidence="9">KCTC 42731</strain>
    </source>
</reference>
<dbReference type="Pfam" id="PF02472">
    <property type="entry name" value="ExbD"/>
    <property type="match status" value="1"/>
</dbReference>
<evidence type="ECO:0000313" key="10">
    <source>
        <dbReference type="Proteomes" id="UP000623842"/>
    </source>
</evidence>
<comment type="subcellular location">
    <subcellularLocation>
        <location evidence="1">Cell membrane</location>
        <topology evidence="1">Single-pass membrane protein</topology>
    </subcellularLocation>
    <subcellularLocation>
        <location evidence="7">Cell membrane</location>
        <topology evidence="7">Single-pass type II membrane protein</topology>
    </subcellularLocation>
</comment>
<keyword evidence="6 8" id="KW-0472">Membrane</keyword>
<evidence type="ECO:0000256" key="7">
    <source>
        <dbReference type="RuleBase" id="RU003879"/>
    </source>
</evidence>
<dbReference type="AlphaFoldDB" id="A0A919BR20"/>
<dbReference type="RefSeq" id="WP_189773943.1">
    <property type="nucleotide sequence ID" value="NZ_BNCK01000010.1"/>
</dbReference>
<evidence type="ECO:0000256" key="8">
    <source>
        <dbReference type="SAM" id="Phobius"/>
    </source>
</evidence>
<keyword evidence="4 7" id="KW-0812">Transmembrane</keyword>
<evidence type="ECO:0000256" key="3">
    <source>
        <dbReference type="ARBA" id="ARBA00022475"/>
    </source>
</evidence>
<evidence type="ECO:0000256" key="6">
    <source>
        <dbReference type="ARBA" id="ARBA00023136"/>
    </source>
</evidence>
<evidence type="ECO:0000256" key="4">
    <source>
        <dbReference type="ARBA" id="ARBA00022692"/>
    </source>
</evidence>